<sequence>MSRDAYESKYTTLGIAAAGAYATIGDNCRVTMYDTRLSPYYGDLAEGGIVIDKRPCVDHPSFIEAVISGPMLKESLPSHKRQRMFSDAEDCDDVKSCRGMDYVSMDLYLGLWRDIGAKIGKRIGDEIVWEDGQVSVIPDAKERWFNAA</sequence>
<reference evidence="1" key="1">
    <citation type="submission" date="2020-05" db="EMBL/GenBank/DDBJ databases">
        <authorList>
            <person name="Chiriac C."/>
            <person name="Salcher M."/>
            <person name="Ghai R."/>
            <person name="Kavagutti S V."/>
        </authorList>
    </citation>
    <scope>NUCLEOTIDE SEQUENCE</scope>
</reference>
<accession>A0A6J5RQT3</accession>
<name>A0A6J5RQT3_9CAUD</name>
<proteinExistence type="predicted"/>
<gene>
    <name evidence="1" type="ORF">UFOVP1290_157</name>
</gene>
<dbReference type="EMBL" id="LR797252">
    <property type="protein sequence ID" value="CAB4196637.1"/>
    <property type="molecule type" value="Genomic_DNA"/>
</dbReference>
<evidence type="ECO:0000313" key="1">
    <source>
        <dbReference type="EMBL" id="CAB4196637.1"/>
    </source>
</evidence>
<protein>
    <submittedName>
        <fullName evidence="1">Uncharacterized protein</fullName>
    </submittedName>
</protein>
<organism evidence="1">
    <name type="scientific">uncultured Caudovirales phage</name>
    <dbReference type="NCBI Taxonomy" id="2100421"/>
    <lineage>
        <taxon>Viruses</taxon>
        <taxon>Duplodnaviria</taxon>
        <taxon>Heunggongvirae</taxon>
        <taxon>Uroviricota</taxon>
        <taxon>Caudoviricetes</taxon>
        <taxon>Peduoviridae</taxon>
        <taxon>Maltschvirus</taxon>
        <taxon>Maltschvirus maltsch</taxon>
    </lineage>
</organism>